<feature type="region of interest" description="Disordered" evidence="2">
    <location>
        <begin position="155"/>
        <end position="268"/>
    </location>
</feature>
<dbReference type="Proteomes" id="UP001044222">
    <property type="component" value="Unassembled WGS sequence"/>
</dbReference>
<reference evidence="4" key="1">
    <citation type="submission" date="2021-01" db="EMBL/GenBank/DDBJ databases">
        <title>A chromosome-scale assembly of European eel, Anguilla anguilla.</title>
        <authorList>
            <person name="Henkel C."/>
            <person name="Jong-Raadsen S.A."/>
            <person name="Dufour S."/>
            <person name="Weltzien F.-A."/>
            <person name="Palstra A.P."/>
            <person name="Pelster B."/>
            <person name="Spaink H.P."/>
            <person name="Van Den Thillart G.E."/>
            <person name="Jansen H."/>
            <person name="Zahm M."/>
            <person name="Klopp C."/>
            <person name="Cedric C."/>
            <person name="Louis A."/>
            <person name="Berthelot C."/>
            <person name="Parey E."/>
            <person name="Roest Crollius H."/>
            <person name="Montfort J."/>
            <person name="Robinson-Rechavi M."/>
            <person name="Bucao C."/>
            <person name="Bouchez O."/>
            <person name="Gislard M."/>
            <person name="Lluch J."/>
            <person name="Milhes M."/>
            <person name="Lampietro C."/>
            <person name="Lopez Roques C."/>
            <person name="Donnadieu C."/>
            <person name="Braasch I."/>
            <person name="Desvignes T."/>
            <person name="Postlethwait J."/>
            <person name="Bobe J."/>
            <person name="Guiguen Y."/>
            <person name="Dirks R."/>
        </authorList>
    </citation>
    <scope>NUCLEOTIDE SEQUENCE</scope>
    <source>
        <strain evidence="4">Tag_6206</strain>
        <tissue evidence="4">Liver</tissue>
    </source>
</reference>
<feature type="compositionally biased region" description="Basic and acidic residues" evidence="2">
    <location>
        <begin position="165"/>
        <end position="206"/>
    </location>
</feature>
<organism evidence="4 5">
    <name type="scientific">Anguilla anguilla</name>
    <name type="common">European freshwater eel</name>
    <name type="synonym">Muraena anguilla</name>
    <dbReference type="NCBI Taxonomy" id="7936"/>
    <lineage>
        <taxon>Eukaryota</taxon>
        <taxon>Metazoa</taxon>
        <taxon>Chordata</taxon>
        <taxon>Craniata</taxon>
        <taxon>Vertebrata</taxon>
        <taxon>Euteleostomi</taxon>
        <taxon>Actinopterygii</taxon>
        <taxon>Neopterygii</taxon>
        <taxon>Teleostei</taxon>
        <taxon>Anguilliformes</taxon>
        <taxon>Anguillidae</taxon>
        <taxon>Anguilla</taxon>
    </lineage>
</organism>
<feature type="transmembrane region" description="Helical" evidence="3">
    <location>
        <begin position="6"/>
        <end position="24"/>
    </location>
</feature>
<protein>
    <submittedName>
        <fullName evidence="4">Uncharacterized protein</fullName>
    </submittedName>
</protein>
<feature type="compositionally biased region" description="Basic and acidic residues" evidence="2">
    <location>
        <begin position="231"/>
        <end position="249"/>
    </location>
</feature>
<keyword evidence="3" id="KW-0472">Membrane</keyword>
<accession>A0A9D3S9G6</accession>
<sequence>MKVSAVIIVISVTISITLAVFMYLKRNEEEKIVKKATFMDIKVRVTHDVLGEYQSEAEKLQKSLDEGTKELEALNLALNTGQTEAKEKNAELQACQNDLKKIKDETVATEKDMKSDKLVKEKASWSKEIADLEKQLEQKSKVCDFVKKDSAEGMKLCGNPIPEPAKQEAPKAEAPKAEAPKAEAPKAEAPKAEAPKAEAPKAEPQKQRPQKQWPQSQNRNNHPIKKQKAQANRDGHRQTEKTKRSKQGDENLQQDICFPFSPLHSFSP</sequence>
<comment type="caution">
    <text evidence="4">The sequence shown here is derived from an EMBL/GenBank/DDBJ whole genome shotgun (WGS) entry which is preliminary data.</text>
</comment>
<dbReference type="AlphaFoldDB" id="A0A9D3S9G6"/>
<keyword evidence="3" id="KW-0812">Transmembrane</keyword>
<proteinExistence type="predicted"/>
<gene>
    <name evidence="4" type="ORF">ANANG_G00008250</name>
</gene>
<evidence type="ECO:0000256" key="2">
    <source>
        <dbReference type="SAM" id="MobiDB-lite"/>
    </source>
</evidence>
<feature type="coiled-coil region" evidence="1">
    <location>
        <begin position="50"/>
        <end position="149"/>
    </location>
</feature>
<name>A0A9D3S9G6_ANGAN</name>
<evidence type="ECO:0000313" key="4">
    <source>
        <dbReference type="EMBL" id="KAG5856466.1"/>
    </source>
</evidence>
<keyword evidence="1" id="KW-0175">Coiled coil</keyword>
<dbReference type="EMBL" id="JAFIRN010000001">
    <property type="protein sequence ID" value="KAG5856466.1"/>
    <property type="molecule type" value="Genomic_DNA"/>
</dbReference>
<keyword evidence="5" id="KW-1185">Reference proteome</keyword>
<keyword evidence="3" id="KW-1133">Transmembrane helix</keyword>
<evidence type="ECO:0000256" key="1">
    <source>
        <dbReference type="SAM" id="Coils"/>
    </source>
</evidence>
<evidence type="ECO:0000256" key="3">
    <source>
        <dbReference type="SAM" id="Phobius"/>
    </source>
</evidence>
<evidence type="ECO:0000313" key="5">
    <source>
        <dbReference type="Proteomes" id="UP001044222"/>
    </source>
</evidence>